<gene>
    <name evidence="2" type="ORF">E1A91_D11G337000v1</name>
</gene>
<proteinExistence type="predicted"/>
<keyword evidence="1" id="KW-0472">Membrane</keyword>
<evidence type="ECO:0000313" key="3">
    <source>
        <dbReference type="Proteomes" id="UP000323597"/>
    </source>
</evidence>
<dbReference type="EMBL" id="CM017659">
    <property type="protein sequence ID" value="TYI58186.1"/>
    <property type="molecule type" value="Genomic_DNA"/>
</dbReference>
<keyword evidence="3" id="KW-1185">Reference proteome</keyword>
<sequence length="104" mass="12131">MEKDQVVQLKGGRQGGLILTLWMITLLDWVRISRNLSQFFSMSKVNVGLSPYAEWVVWARPLLRRKYIVKATLLVISNIWLGHTFLKTVKKEKYGKTFYLILTS</sequence>
<evidence type="ECO:0000256" key="1">
    <source>
        <dbReference type="SAM" id="Phobius"/>
    </source>
</evidence>
<dbReference type="AlphaFoldDB" id="A0A5D2T0L0"/>
<dbReference type="Proteomes" id="UP000323597">
    <property type="component" value="Chromosome D11"/>
</dbReference>
<protein>
    <submittedName>
        <fullName evidence="2">Uncharacterized protein</fullName>
    </submittedName>
</protein>
<keyword evidence="1" id="KW-0812">Transmembrane</keyword>
<name>A0A5D2T0L0_GOSMU</name>
<organism evidence="2 3">
    <name type="scientific">Gossypium mustelinum</name>
    <name type="common">Cotton</name>
    <name type="synonym">Gossypium caicoense</name>
    <dbReference type="NCBI Taxonomy" id="34275"/>
    <lineage>
        <taxon>Eukaryota</taxon>
        <taxon>Viridiplantae</taxon>
        <taxon>Streptophyta</taxon>
        <taxon>Embryophyta</taxon>
        <taxon>Tracheophyta</taxon>
        <taxon>Spermatophyta</taxon>
        <taxon>Magnoliopsida</taxon>
        <taxon>eudicotyledons</taxon>
        <taxon>Gunneridae</taxon>
        <taxon>Pentapetalae</taxon>
        <taxon>rosids</taxon>
        <taxon>malvids</taxon>
        <taxon>Malvales</taxon>
        <taxon>Malvaceae</taxon>
        <taxon>Malvoideae</taxon>
        <taxon>Gossypium</taxon>
    </lineage>
</organism>
<feature type="transmembrane region" description="Helical" evidence="1">
    <location>
        <begin position="67"/>
        <end position="86"/>
    </location>
</feature>
<keyword evidence="1" id="KW-1133">Transmembrane helix</keyword>
<reference evidence="2 3" key="1">
    <citation type="submission" date="2019-07" db="EMBL/GenBank/DDBJ databases">
        <title>WGS assembly of Gossypium mustelinum.</title>
        <authorList>
            <person name="Chen Z.J."/>
            <person name="Sreedasyam A."/>
            <person name="Ando A."/>
            <person name="Song Q."/>
            <person name="De L."/>
            <person name="Hulse-Kemp A."/>
            <person name="Ding M."/>
            <person name="Ye W."/>
            <person name="Kirkbride R."/>
            <person name="Jenkins J."/>
            <person name="Plott C."/>
            <person name="Lovell J."/>
            <person name="Lin Y.-M."/>
            <person name="Vaughn R."/>
            <person name="Liu B."/>
            <person name="Li W."/>
            <person name="Simpson S."/>
            <person name="Scheffler B."/>
            <person name="Saski C."/>
            <person name="Grover C."/>
            <person name="Hu G."/>
            <person name="Conover J."/>
            <person name="Carlson J."/>
            <person name="Shu S."/>
            <person name="Boston L."/>
            <person name="Williams M."/>
            <person name="Peterson D."/>
            <person name="Mcgee K."/>
            <person name="Jones D."/>
            <person name="Wendel J."/>
            <person name="Stelly D."/>
            <person name="Grimwood J."/>
            <person name="Schmutz J."/>
        </authorList>
    </citation>
    <scope>NUCLEOTIDE SEQUENCE [LARGE SCALE GENOMIC DNA]</scope>
    <source>
        <strain evidence="2">1408120.09</strain>
    </source>
</reference>
<accession>A0A5D2T0L0</accession>
<evidence type="ECO:0000313" key="2">
    <source>
        <dbReference type="EMBL" id="TYI58186.1"/>
    </source>
</evidence>